<sequence>MGIKIKKLRNKLNATGMTLIENLISVFIVSIVFFSLTKMYYLTTAHSNIARHKVMAVNLAQAALENLFDNDYSDIVVTNYSPIPLVQGVTIDMGETDESSDDLTGTMTTELVNLNGTEGYKFIVSVTWNDHYGQITETVESLMTDYE</sequence>
<dbReference type="AlphaFoldDB" id="A0A3B1DFT7"/>
<keyword evidence="1" id="KW-0472">Membrane</keyword>
<evidence type="ECO:0008006" key="3">
    <source>
        <dbReference type="Google" id="ProtNLM"/>
    </source>
</evidence>
<evidence type="ECO:0000256" key="1">
    <source>
        <dbReference type="SAM" id="Phobius"/>
    </source>
</evidence>
<accession>A0A3B1DFT7</accession>
<reference evidence="2" key="1">
    <citation type="submission" date="2018-06" db="EMBL/GenBank/DDBJ databases">
        <authorList>
            <person name="Zhirakovskaya E."/>
        </authorList>
    </citation>
    <scope>NUCLEOTIDE SEQUENCE</scope>
</reference>
<proteinExistence type="predicted"/>
<evidence type="ECO:0000313" key="2">
    <source>
        <dbReference type="EMBL" id="VAX37711.1"/>
    </source>
</evidence>
<keyword evidence="1" id="KW-1133">Transmembrane helix</keyword>
<keyword evidence="1" id="KW-0812">Transmembrane</keyword>
<protein>
    <recommendedName>
        <fullName evidence="3">Type II secretion system protein</fullName>
    </recommendedName>
</protein>
<feature type="transmembrane region" description="Helical" evidence="1">
    <location>
        <begin position="20"/>
        <end position="41"/>
    </location>
</feature>
<organism evidence="2">
    <name type="scientific">hydrothermal vent metagenome</name>
    <dbReference type="NCBI Taxonomy" id="652676"/>
    <lineage>
        <taxon>unclassified sequences</taxon>
        <taxon>metagenomes</taxon>
        <taxon>ecological metagenomes</taxon>
    </lineage>
</organism>
<dbReference type="EMBL" id="UOGJ01000136">
    <property type="protein sequence ID" value="VAX37711.1"/>
    <property type="molecule type" value="Genomic_DNA"/>
</dbReference>
<name>A0A3B1DFT7_9ZZZZ</name>
<gene>
    <name evidence="2" type="ORF">MNBD_UNCLBAC01-165</name>
</gene>